<reference evidence="2 3" key="1">
    <citation type="submission" date="2016-09" db="EMBL/GenBank/DDBJ databases">
        <authorList>
            <person name="Capua I."/>
            <person name="De Benedictis P."/>
            <person name="Joannis T."/>
            <person name="Lombin L.H."/>
            <person name="Cattoli G."/>
        </authorList>
    </citation>
    <scope>NUCLEOTIDE SEQUENCE [LARGE SCALE GENOMIC DNA]</scope>
    <source>
        <strain evidence="2 3">IMI 309357</strain>
    </source>
</reference>
<feature type="region of interest" description="Disordered" evidence="1">
    <location>
        <begin position="1"/>
        <end position="34"/>
    </location>
</feature>
<sequence length="80" mass="9085">MQPTLEPADHHHHRPWADKLPFEHRHHQRSLSAAQSFDSIQLSFLTKPYGRVGIAGKRLPDLVEANPFPRPAQNSTSDVL</sequence>
<evidence type="ECO:0000313" key="3">
    <source>
        <dbReference type="Proteomes" id="UP000176998"/>
    </source>
</evidence>
<proteinExistence type="predicted"/>
<name>A0A1G4B5A0_9PEZI</name>
<evidence type="ECO:0000256" key="1">
    <source>
        <dbReference type="SAM" id="MobiDB-lite"/>
    </source>
</evidence>
<dbReference type="AlphaFoldDB" id="A0A1G4B5A0"/>
<dbReference type="Proteomes" id="UP000176998">
    <property type="component" value="Unassembled WGS sequence"/>
</dbReference>
<dbReference type="GeneID" id="34561358"/>
<dbReference type="EMBL" id="MJBS01000069">
    <property type="protein sequence ID" value="OHE96452.1"/>
    <property type="molecule type" value="Genomic_DNA"/>
</dbReference>
<feature type="region of interest" description="Disordered" evidence="1">
    <location>
        <begin position="60"/>
        <end position="80"/>
    </location>
</feature>
<dbReference type="RefSeq" id="XP_022473609.1">
    <property type="nucleotide sequence ID" value="XM_022619848.1"/>
</dbReference>
<protein>
    <submittedName>
        <fullName evidence="2">Uncharacterized protein</fullName>
    </submittedName>
</protein>
<keyword evidence="3" id="KW-1185">Reference proteome</keyword>
<accession>A0A1G4B5A0</accession>
<gene>
    <name evidence="2" type="ORF">CORC01_08215</name>
</gene>
<comment type="caution">
    <text evidence="2">The sequence shown here is derived from an EMBL/GenBank/DDBJ whole genome shotgun (WGS) entry which is preliminary data.</text>
</comment>
<organism evidence="2 3">
    <name type="scientific">Colletotrichum orchidophilum</name>
    <dbReference type="NCBI Taxonomy" id="1209926"/>
    <lineage>
        <taxon>Eukaryota</taxon>
        <taxon>Fungi</taxon>
        <taxon>Dikarya</taxon>
        <taxon>Ascomycota</taxon>
        <taxon>Pezizomycotina</taxon>
        <taxon>Sordariomycetes</taxon>
        <taxon>Hypocreomycetidae</taxon>
        <taxon>Glomerellales</taxon>
        <taxon>Glomerellaceae</taxon>
        <taxon>Colletotrichum</taxon>
    </lineage>
</organism>
<evidence type="ECO:0000313" key="2">
    <source>
        <dbReference type="EMBL" id="OHE96452.1"/>
    </source>
</evidence>